<evidence type="ECO:0000256" key="5">
    <source>
        <dbReference type="ARBA" id="ARBA00023136"/>
    </source>
</evidence>
<dbReference type="KEGG" id="sual:KDD17_04150"/>
<feature type="transmembrane region" description="Helical" evidence="6">
    <location>
        <begin position="218"/>
        <end position="248"/>
    </location>
</feature>
<evidence type="ECO:0000313" key="7">
    <source>
        <dbReference type="EMBL" id="QUJ77951.1"/>
    </source>
</evidence>
<dbReference type="GO" id="GO:0055085">
    <property type="term" value="P:transmembrane transport"/>
    <property type="evidence" value="ECO:0007669"/>
    <property type="project" value="TreeGrafter"/>
</dbReference>
<evidence type="ECO:0000256" key="4">
    <source>
        <dbReference type="ARBA" id="ARBA00022989"/>
    </source>
</evidence>
<feature type="transmembrane region" description="Helical" evidence="6">
    <location>
        <begin position="136"/>
        <end position="160"/>
    </location>
</feature>
<accession>A0A975JGU5</accession>
<feature type="transmembrane region" description="Helical" evidence="6">
    <location>
        <begin position="190"/>
        <end position="212"/>
    </location>
</feature>
<evidence type="ECO:0000256" key="6">
    <source>
        <dbReference type="SAM" id="Phobius"/>
    </source>
</evidence>
<feature type="transmembrane region" description="Helical" evidence="6">
    <location>
        <begin position="288"/>
        <end position="316"/>
    </location>
</feature>
<feature type="transmembrane region" description="Helical" evidence="6">
    <location>
        <begin position="17"/>
        <end position="35"/>
    </location>
</feature>
<evidence type="ECO:0000313" key="8">
    <source>
        <dbReference type="Proteomes" id="UP000683291"/>
    </source>
</evidence>
<comment type="subcellular location">
    <subcellularLocation>
        <location evidence="1">Membrane</location>
        <topology evidence="1">Multi-pass membrane protein</topology>
    </subcellularLocation>
</comment>
<evidence type="ECO:0000256" key="3">
    <source>
        <dbReference type="ARBA" id="ARBA00022692"/>
    </source>
</evidence>
<comment type="similarity">
    <text evidence="2">Belongs to the autoinducer-2 exporter (AI-2E) (TC 2.A.86) family.</text>
</comment>
<dbReference type="PANTHER" id="PTHR21716:SF16">
    <property type="entry name" value="BLL1467 PROTEIN"/>
    <property type="match status" value="1"/>
</dbReference>
<dbReference type="GO" id="GO:0016020">
    <property type="term" value="C:membrane"/>
    <property type="evidence" value="ECO:0007669"/>
    <property type="project" value="UniProtKB-SubCell"/>
</dbReference>
<name>A0A975JGU5_9RHOB</name>
<dbReference type="PANTHER" id="PTHR21716">
    <property type="entry name" value="TRANSMEMBRANE PROTEIN"/>
    <property type="match status" value="1"/>
</dbReference>
<dbReference type="InterPro" id="IPR002549">
    <property type="entry name" value="AI-2E-like"/>
</dbReference>
<gene>
    <name evidence="7" type="ORF">KDD17_04150</name>
</gene>
<protein>
    <submittedName>
        <fullName evidence="7">AI-2E family transporter</fullName>
    </submittedName>
</protein>
<evidence type="ECO:0000256" key="1">
    <source>
        <dbReference type="ARBA" id="ARBA00004141"/>
    </source>
</evidence>
<sequence length="349" mass="37289">MLCVIACFVTAYFAKDLILPVLLGFLLALTLSPVARGMARMGIPSGVSAVLLVGTAGAMIFVLVGLSANTISSWSNELQTMGAQIQSRLAGMADTVETVRETTEQVEKISKGGEDDPQRVVVEQPGLLSSAMNAGVTLGGTIAVMLVLALFLLASGNLFYVKLVQSFQTFTGKKRALAAVYDVERRVSRYLLTITLINAGLGLCVGSFLYLLGLPGAYIFGIAAFLLNFLPYIGGVIGSVIVGAYAIITFDTVGYALLAPLGYQALTTIEGQFITPWLVGRRLNMNTVAVFLTVVFWGWLWGIAGALIAVPFLVVFKVVCENVEALHLIGNFLDSSEQRMETAMNEPEP</sequence>
<reference evidence="7" key="1">
    <citation type="submission" date="2021-04" db="EMBL/GenBank/DDBJ databases">
        <title>Complete genome sequence for Sulfitobacter sp. strain JK7-1.</title>
        <authorList>
            <person name="Park S.-J."/>
        </authorList>
    </citation>
    <scope>NUCLEOTIDE SEQUENCE</scope>
    <source>
        <strain evidence="7">JK7-1</strain>
    </source>
</reference>
<dbReference type="Pfam" id="PF01594">
    <property type="entry name" value="AI-2E_transport"/>
    <property type="match status" value="1"/>
</dbReference>
<dbReference type="AlphaFoldDB" id="A0A975JGU5"/>
<keyword evidence="8" id="KW-1185">Reference proteome</keyword>
<feature type="transmembrane region" description="Helical" evidence="6">
    <location>
        <begin position="47"/>
        <end position="68"/>
    </location>
</feature>
<keyword evidence="5 6" id="KW-0472">Membrane</keyword>
<evidence type="ECO:0000256" key="2">
    <source>
        <dbReference type="ARBA" id="ARBA00009773"/>
    </source>
</evidence>
<dbReference type="EMBL" id="CP073581">
    <property type="protein sequence ID" value="QUJ77951.1"/>
    <property type="molecule type" value="Genomic_DNA"/>
</dbReference>
<dbReference type="Proteomes" id="UP000683291">
    <property type="component" value="Chromosome 1"/>
</dbReference>
<organism evidence="7 8">
    <name type="scientific">Sulfitobacter albidus</name>
    <dbReference type="NCBI Taxonomy" id="2829501"/>
    <lineage>
        <taxon>Bacteria</taxon>
        <taxon>Pseudomonadati</taxon>
        <taxon>Pseudomonadota</taxon>
        <taxon>Alphaproteobacteria</taxon>
        <taxon>Rhodobacterales</taxon>
        <taxon>Roseobacteraceae</taxon>
        <taxon>Sulfitobacter</taxon>
    </lineage>
</organism>
<proteinExistence type="inferred from homology"/>
<keyword evidence="3 6" id="KW-0812">Transmembrane</keyword>
<keyword evidence="4 6" id="KW-1133">Transmembrane helix</keyword>